<proteinExistence type="predicted"/>
<protein>
    <submittedName>
        <fullName evidence="1">Uncharacterized protein</fullName>
    </submittedName>
</protein>
<dbReference type="Proteomes" id="UP000008841">
    <property type="component" value="Chromosome"/>
</dbReference>
<evidence type="ECO:0000313" key="1">
    <source>
        <dbReference type="EMBL" id="ACD89365.1"/>
    </source>
</evidence>
<dbReference type="STRING" id="290315.Clim_0270"/>
<gene>
    <name evidence="1" type="ordered locus">Clim_0270</name>
</gene>
<dbReference type="HOGENOM" id="CLU_3133770_0_0_10"/>
<dbReference type="AlphaFoldDB" id="B3EEY2"/>
<reference evidence="1 2" key="1">
    <citation type="submission" date="2008-05" db="EMBL/GenBank/DDBJ databases">
        <title>Complete sequence of Chlorobium limicola DSM 245.</title>
        <authorList>
            <consortium name="US DOE Joint Genome Institute"/>
            <person name="Lucas S."/>
            <person name="Copeland A."/>
            <person name="Lapidus A."/>
            <person name="Glavina del Rio T."/>
            <person name="Dalin E."/>
            <person name="Tice H."/>
            <person name="Bruce D."/>
            <person name="Goodwin L."/>
            <person name="Pitluck S."/>
            <person name="Schmutz J."/>
            <person name="Larimer F."/>
            <person name="Land M."/>
            <person name="Hauser L."/>
            <person name="Kyrpides N."/>
            <person name="Ovchinnikova G."/>
            <person name="Zhao F."/>
            <person name="Li T."/>
            <person name="Liu Z."/>
            <person name="Overmann J."/>
            <person name="Bryant D.A."/>
            <person name="Richardson P."/>
        </authorList>
    </citation>
    <scope>NUCLEOTIDE SEQUENCE [LARGE SCALE GENOMIC DNA]</scope>
    <source>
        <strain evidence="2">DSM 245 / NBRC 103803 / 6330</strain>
    </source>
</reference>
<sequence>MNPKEGPAMLKMIHERFCRQAQRLHEIIESFSLRILKKGLCSDIDEKTS</sequence>
<organism evidence="1 2">
    <name type="scientific">Chlorobium limicola (strain DSM 245 / NBRC 103803 / 6330)</name>
    <dbReference type="NCBI Taxonomy" id="290315"/>
    <lineage>
        <taxon>Bacteria</taxon>
        <taxon>Pseudomonadati</taxon>
        <taxon>Chlorobiota</taxon>
        <taxon>Chlorobiia</taxon>
        <taxon>Chlorobiales</taxon>
        <taxon>Chlorobiaceae</taxon>
        <taxon>Chlorobium/Pelodictyon group</taxon>
        <taxon>Chlorobium</taxon>
    </lineage>
</organism>
<name>B3EEY2_CHLL2</name>
<dbReference type="EMBL" id="CP001097">
    <property type="protein sequence ID" value="ACD89365.1"/>
    <property type="molecule type" value="Genomic_DNA"/>
</dbReference>
<evidence type="ECO:0000313" key="2">
    <source>
        <dbReference type="Proteomes" id="UP000008841"/>
    </source>
</evidence>
<dbReference type="KEGG" id="cli:Clim_0270"/>
<dbReference type="RefSeq" id="WP_012465246.1">
    <property type="nucleotide sequence ID" value="NC_010803.1"/>
</dbReference>
<accession>B3EEY2</accession>